<dbReference type="GeneID" id="62620128"/>
<dbReference type="EMBL" id="MT742596">
    <property type="protein sequence ID" value="QNM39472.1"/>
    <property type="molecule type" value="Genomic_DNA"/>
</dbReference>
<dbReference type="AlphaFoldDB" id="A0A7G9IVS8"/>
<name>A0A7G9IVS8_9FLOR</name>
<geneLocation type="mitochondrion" evidence="2"/>
<feature type="transmembrane region" description="Helical" evidence="1">
    <location>
        <begin position="222"/>
        <end position="244"/>
    </location>
</feature>
<dbReference type="RefSeq" id="YP_009988334.1">
    <property type="nucleotide sequence ID" value="NC_052713.1"/>
</dbReference>
<keyword evidence="1" id="KW-1133">Transmembrane helix</keyword>
<reference evidence="2" key="1">
    <citation type="submission" date="2020-07" db="EMBL/GenBank/DDBJ databases">
        <title>Complete mitochondrial genomes reveal population-level patterns in the widespread red alga Gelidiella fanii (Gelidiales, Rhodophyta).</title>
        <authorList>
            <person name="Boo G.H."/>
            <person name="Zubia M."/>
            <person name="Hughey J.R."/>
            <person name="Sherwood A.R."/>
            <person name="Fujii M.T."/>
            <person name="Boo S.M."/>
            <person name="Miller K.A."/>
        </authorList>
    </citation>
    <scope>NUCLEOTIDE SEQUENCE</scope>
</reference>
<feature type="transmembrane region" description="Helical" evidence="1">
    <location>
        <begin position="65"/>
        <end position="90"/>
    </location>
</feature>
<keyword evidence="2" id="KW-0496">Mitochondrion</keyword>
<accession>A0A7G9IVS8</accession>
<feature type="transmembrane region" description="Helical" evidence="1">
    <location>
        <begin position="20"/>
        <end position="45"/>
    </location>
</feature>
<feature type="transmembrane region" description="Helical" evidence="1">
    <location>
        <begin position="197"/>
        <end position="216"/>
    </location>
</feature>
<keyword evidence="1" id="KW-0812">Transmembrane</keyword>
<evidence type="ECO:0000313" key="2">
    <source>
        <dbReference type="EMBL" id="QNM39472.1"/>
    </source>
</evidence>
<proteinExistence type="predicted"/>
<evidence type="ECO:0000256" key="1">
    <source>
        <dbReference type="SAM" id="Phobius"/>
    </source>
</evidence>
<keyword evidence="1" id="KW-0472">Membrane</keyword>
<sequence>MEKIWSVYIYIDELFYRSLYLLLSSTIIFLIFLYKFDALFFIKIFPVLIAKKKFISTGITELIELWWALIVSNTILIAWPFFALQLGYFLKTGFYRFQVYLLSTFYKKAFINYYIFLISYYFLIFPMILQTLFSLGAESKGFHPFKFLEIQPNILKFISLISNFQYLLGYTILISIFYFSNLLLLKDPFYLFTKTKRYKKGILFLFILFLFILFPSDCSLNVFLPLLNFIALECLHFLSCFNLINKVKY</sequence>
<protein>
    <submittedName>
        <fullName evidence="2">SecY-independent transporter protein</fullName>
    </submittedName>
</protein>
<organism evidence="2">
    <name type="scientific">Gelidiella fanii</name>
    <dbReference type="NCBI Taxonomy" id="485435"/>
    <lineage>
        <taxon>Eukaryota</taxon>
        <taxon>Rhodophyta</taxon>
        <taxon>Florideophyceae</taxon>
        <taxon>Rhodymeniophycidae</taxon>
        <taxon>Gelidiales</taxon>
        <taxon>Gelidiellaceae</taxon>
        <taxon>Gelidiella</taxon>
    </lineage>
</organism>
<feature type="transmembrane region" description="Helical" evidence="1">
    <location>
        <begin position="111"/>
        <end position="133"/>
    </location>
</feature>
<feature type="transmembrane region" description="Helical" evidence="1">
    <location>
        <begin position="164"/>
        <end position="185"/>
    </location>
</feature>
<gene>
    <name evidence="2" type="primary">TatC</name>
</gene>